<sequence length="39" mass="4421">MTELGRLTRVGKPVESQRTDRTPKERLNLGKATEPRKNG</sequence>
<organism evidence="2 3">
    <name type="scientific">Streptomyces scabiei</name>
    <dbReference type="NCBI Taxonomy" id="1930"/>
    <lineage>
        <taxon>Bacteria</taxon>
        <taxon>Bacillati</taxon>
        <taxon>Actinomycetota</taxon>
        <taxon>Actinomycetes</taxon>
        <taxon>Kitasatosporales</taxon>
        <taxon>Streptomycetaceae</taxon>
        <taxon>Streptomyces</taxon>
    </lineage>
</organism>
<reference evidence="3" key="1">
    <citation type="submission" date="2015-11" db="EMBL/GenBank/DDBJ databases">
        <authorList>
            <consortium name="Cross-ministerial Strategic Innovation Promotion Program (SIP) consortium"/>
            <person name="Tomihama T."/>
            <person name="Ikenaga M."/>
            <person name="Sakai M."/>
            <person name="Okubo T."/>
            <person name="Ikeda S."/>
        </authorList>
    </citation>
    <scope>NUCLEOTIDE SEQUENCE [LARGE SCALE GENOMIC DNA]</scope>
    <source>
        <strain evidence="3">S58</strain>
    </source>
</reference>
<reference evidence="3" key="3">
    <citation type="submission" date="2016-02" db="EMBL/GenBank/DDBJ databases">
        <title>Draft genome of pathogenic Streptomyces sp. in Japan.</title>
        <authorList>
            <person name="Tomihama T."/>
            <person name="Ikenaga M."/>
            <person name="Sakai M."/>
            <person name="Okubo T."/>
            <person name="Ikeda S."/>
        </authorList>
    </citation>
    <scope>NUCLEOTIDE SEQUENCE [LARGE SCALE GENOMIC DNA]</scope>
    <source>
        <strain evidence="3">S58</strain>
    </source>
</reference>
<name>A0A100JQP0_STRSC</name>
<evidence type="ECO:0000313" key="2">
    <source>
        <dbReference type="EMBL" id="GAQ63898.1"/>
    </source>
</evidence>
<evidence type="ECO:0000313" key="3">
    <source>
        <dbReference type="Proteomes" id="UP000067448"/>
    </source>
</evidence>
<feature type="compositionally biased region" description="Basic and acidic residues" evidence="1">
    <location>
        <begin position="15"/>
        <end position="39"/>
    </location>
</feature>
<dbReference type="EMBL" id="BCMM01000020">
    <property type="protein sequence ID" value="GAQ63898.1"/>
    <property type="molecule type" value="Genomic_DNA"/>
</dbReference>
<accession>A0A100JQP0</accession>
<dbReference type="AlphaFoldDB" id="A0A100JQP0"/>
<comment type="caution">
    <text evidence="2">The sequence shown here is derived from an EMBL/GenBank/DDBJ whole genome shotgun (WGS) entry which is preliminary data.</text>
</comment>
<gene>
    <name evidence="2" type="ORF">SsS58_04285</name>
</gene>
<protein>
    <submittedName>
        <fullName evidence="2">Uncharacterized protein</fullName>
    </submittedName>
</protein>
<evidence type="ECO:0000256" key="1">
    <source>
        <dbReference type="SAM" id="MobiDB-lite"/>
    </source>
</evidence>
<proteinExistence type="predicted"/>
<dbReference type="Proteomes" id="UP000067448">
    <property type="component" value="Unassembled WGS sequence"/>
</dbReference>
<reference evidence="2 3" key="2">
    <citation type="journal article" date="2016" name="Genome Announc.">
        <title>Draft Genome Sequences of Streptomyces scabiei S58, Streptomyces turgidiscabies T45, and Streptomyces acidiscabies a10, the Pathogens of Potato Common Scab, Isolated in Japan.</title>
        <authorList>
            <person name="Tomihama T."/>
            <person name="Nishi Y."/>
            <person name="Sakai M."/>
            <person name="Ikenaga M."/>
            <person name="Okubo T."/>
            <person name="Ikeda S."/>
        </authorList>
    </citation>
    <scope>NUCLEOTIDE SEQUENCE [LARGE SCALE GENOMIC DNA]</scope>
    <source>
        <strain evidence="2 3">S58</strain>
    </source>
</reference>
<feature type="region of interest" description="Disordered" evidence="1">
    <location>
        <begin position="1"/>
        <end position="39"/>
    </location>
</feature>